<dbReference type="GO" id="GO:0008932">
    <property type="term" value="F:lytic endotransglycosylase activity"/>
    <property type="evidence" value="ECO:0007669"/>
    <property type="project" value="TreeGrafter"/>
</dbReference>
<organism evidence="2 3">
    <name type="scientific">Dictyoglomus thermophilum (strain ATCC 35947 / DSM 3960 / H-6-12)</name>
    <dbReference type="NCBI Taxonomy" id="309799"/>
    <lineage>
        <taxon>Bacteria</taxon>
        <taxon>Pseudomonadati</taxon>
        <taxon>Dictyoglomota</taxon>
        <taxon>Dictyoglomia</taxon>
        <taxon>Dictyoglomales</taxon>
        <taxon>Dictyoglomaceae</taxon>
        <taxon>Dictyoglomus</taxon>
    </lineage>
</organism>
<name>B5YDK1_DICT6</name>
<dbReference type="PANTHER" id="PTHR33734">
    <property type="entry name" value="LYSM DOMAIN-CONTAINING GPI-ANCHORED PROTEIN 2"/>
    <property type="match status" value="1"/>
</dbReference>
<evidence type="ECO:0000259" key="1">
    <source>
        <dbReference type="PROSITE" id="PS51782"/>
    </source>
</evidence>
<dbReference type="RefSeq" id="WP_012547435.1">
    <property type="nucleotide sequence ID" value="NC_011297.1"/>
</dbReference>
<dbReference type="CDD" id="cd00118">
    <property type="entry name" value="LysM"/>
    <property type="match status" value="1"/>
</dbReference>
<dbReference type="PANTHER" id="PTHR33734:SF22">
    <property type="entry name" value="MEMBRANE-BOUND LYTIC MUREIN TRANSGLYCOSYLASE D"/>
    <property type="match status" value="1"/>
</dbReference>
<evidence type="ECO:0000313" key="2">
    <source>
        <dbReference type="EMBL" id="ACI18803.1"/>
    </source>
</evidence>
<dbReference type="CAZy" id="CBM50">
    <property type="family name" value="Carbohydrate-Binding Module Family 50"/>
</dbReference>
<dbReference type="EMBL" id="CP001146">
    <property type="protein sequence ID" value="ACI18803.1"/>
    <property type="molecule type" value="Genomic_DNA"/>
</dbReference>
<dbReference type="KEGG" id="dth:DICTH_0740"/>
<dbReference type="InterPro" id="IPR018392">
    <property type="entry name" value="LysM"/>
</dbReference>
<feature type="domain" description="LysM" evidence="1">
    <location>
        <begin position="93"/>
        <end position="137"/>
    </location>
</feature>
<dbReference type="Proteomes" id="UP000001733">
    <property type="component" value="Chromosome"/>
</dbReference>
<evidence type="ECO:0000313" key="3">
    <source>
        <dbReference type="Proteomes" id="UP000001733"/>
    </source>
</evidence>
<dbReference type="Gene3D" id="3.10.350.10">
    <property type="entry name" value="LysM domain"/>
    <property type="match status" value="1"/>
</dbReference>
<dbReference type="OrthoDB" id="1404170at2"/>
<dbReference type="Pfam" id="PF01476">
    <property type="entry name" value="LysM"/>
    <property type="match status" value="1"/>
</dbReference>
<accession>B5YDK1</accession>
<dbReference type="SUPFAM" id="SSF54106">
    <property type="entry name" value="LysM domain"/>
    <property type="match status" value="1"/>
</dbReference>
<proteinExistence type="predicted"/>
<gene>
    <name evidence="2" type="ordered locus">DICTH_0740</name>
</gene>
<dbReference type="SMART" id="SM00257">
    <property type="entry name" value="LysM"/>
    <property type="match status" value="1"/>
</dbReference>
<keyword evidence="3" id="KW-1185">Reference proteome</keyword>
<dbReference type="HOGENOM" id="CLU_1862005_0_0_0"/>
<reference evidence="2 3" key="1">
    <citation type="journal article" date="2014" name="Genome Announc.">
        <title>Complete Genome Sequence of the Extreme Thermophile Dictyoglomus thermophilum H-6-12.</title>
        <authorList>
            <person name="Coil D.A."/>
            <person name="Badger J.H."/>
            <person name="Forberger H.C."/>
            <person name="Riggs F."/>
            <person name="Madupu R."/>
            <person name="Fedorova N."/>
            <person name="Ward N."/>
            <person name="Robb F.T."/>
            <person name="Eisen J.A."/>
        </authorList>
    </citation>
    <scope>NUCLEOTIDE SEQUENCE [LARGE SCALE GENOMIC DNA]</scope>
    <source>
        <strain evidence="3">ATCC 35947 / DSM 3960 / H-6-12</strain>
    </source>
</reference>
<dbReference type="eggNOG" id="COG1388">
    <property type="taxonomic scope" value="Bacteria"/>
</dbReference>
<dbReference type="PaxDb" id="309799-DICTH_0740"/>
<dbReference type="STRING" id="309799.DICTH_0740"/>
<sequence>MKRFLREILIYSISFLLIAFLTSQLFSLEKRPYFETPDKIVDNNNKEFKSNVEGYTLTQTFASTETYKGATNSTSLSNPQEVKQQEIRQPDEIIYEVRVGDTMIGIAQKYGVDWREIAKVNKLKDPNYLVVGQKLIIPLRSKGQ</sequence>
<protein>
    <submittedName>
        <fullName evidence="2">LysM domain protein</fullName>
    </submittedName>
</protein>
<dbReference type="AlphaFoldDB" id="B5YDK1"/>
<dbReference type="PROSITE" id="PS51782">
    <property type="entry name" value="LYSM"/>
    <property type="match status" value="1"/>
</dbReference>
<dbReference type="InterPro" id="IPR036779">
    <property type="entry name" value="LysM_dom_sf"/>
</dbReference>